<gene>
    <name evidence="1" type="ORF">TK11N_00320</name>
    <name evidence="2" type="ORF">TK2N_00320</name>
</gene>
<dbReference type="EMBL" id="BKBO01000001">
    <property type="protein sequence ID" value="GEQ48180.1"/>
    <property type="molecule type" value="Genomic_DNA"/>
</dbReference>
<accession>A0AAN4UAB5</accession>
<reference evidence="2" key="2">
    <citation type="journal article" date="2020" name="Int. Dairy J.">
        <title>Lactic acid bacterial diversity in Brie cheese focusing on salt concentration and pH of isolation medium and characterisation of halophilic and alkaliphilic lactic acid bacterial isolates.</title>
        <authorList>
            <person name="Unno R."/>
            <person name="Matsutani M."/>
            <person name="Suzuki T."/>
            <person name="Kodama K."/>
            <person name="Matsushita H."/>
            <person name="Yamasato K."/>
            <person name="Koizumi Y."/>
            <person name="Ishikawa M."/>
        </authorList>
    </citation>
    <scope>NUCLEOTIDE SEQUENCE</scope>
    <source>
        <strain evidence="2">7C1</strain>
        <strain evidence="1">8C4</strain>
    </source>
</reference>
<dbReference type="Proteomes" id="UP000886597">
    <property type="component" value="Unassembled WGS sequence"/>
</dbReference>
<organism evidence="2 3">
    <name type="scientific">Tetragenococcus koreensis</name>
    <dbReference type="NCBI Taxonomy" id="290335"/>
    <lineage>
        <taxon>Bacteria</taxon>
        <taxon>Bacillati</taxon>
        <taxon>Bacillota</taxon>
        <taxon>Bacilli</taxon>
        <taxon>Lactobacillales</taxon>
        <taxon>Enterococcaceae</taxon>
        <taxon>Tetragenococcus</taxon>
    </lineage>
</organism>
<reference evidence="2" key="1">
    <citation type="submission" date="2019-08" db="EMBL/GenBank/DDBJ databases">
        <authorList>
            <person name="Ishikawa M."/>
            <person name="Suzuki T."/>
            <person name="Matsutani M."/>
        </authorList>
    </citation>
    <scope>NUCLEOTIDE SEQUENCE</scope>
    <source>
        <strain evidence="2">7C1</strain>
        <strain evidence="1">8C4</strain>
    </source>
</reference>
<evidence type="ECO:0000313" key="4">
    <source>
        <dbReference type="Proteomes" id="UP000886607"/>
    </source>
</evidence>
<evidence type="ECO:0000313" key="1">
    <source>
        <dbReference type="EMBL" id="GEQ48180.1"/>
    </source>
</evidence>
<evidence type="ECO:0000313" key="2">
    <source>
        <dbReference type="EMBL" id="GEQ53188.1"/>
    </source>
</evidence>
<dbReference type="RefSeq" id="WP_124005391.1">
    <property type="nucleotide sequence ID" value="NZ_BJYN01000028.1"/>
</dbReference>
<keyword evidence="4" id="KW-1185">Reference proteome</keyword>
<sequence length="76" mass="8583">MQTVRGKVSKIKVLKLSTHPLVHFKIDDVSCLIASHSLNFLYDVKEDSQIVVCGYSNSRNQFVVKKYCVINTPMPA</sequence>
<proteinExistence type="predicted"/>
<dbReference type="EMBL" id="BKBQ01000001">
    <property type="protein sequence ID" value="GEQ53188.1"/>
    <property type="molecule type" value="Genomic_DNA"/>
</dbReference>
<name>A0AAN4UAB5_9ENTE</name>
<dbReference type="AlphaFoldDB" id="A0AAN4UAB5"/>
<dbReference type="Proteomes" id="UP000886607">
    <property type="component" value="Unassembled WGS sequence"/>
</dbReference>
<protein>
    <submittedName>
        <fullName evidence="2">Uncharacterized protein</fullName>
    </submittedName>
</protein>
<comment type="caution">
    <text evidence="2">The sequence shown here is derived from an EMBL/GenBank/DDBJ whole genome shotgun (WGS) entry which is preliminary data.</text>
</comment>
<evidence type="ECO:0000313" key="3">
    <source>
        <dbReference type="Proteomes" id="UP000886597"/>
    </source>
</evidence>
<dbReference type="KEGG" id="tkr:C7K43_02415"/>
<dbReference type="GeneID" id="69984788"/>